<dbReference type="PROSITE" id="PS00061">
    <property type="entry name" value="ADH_SHORT"/>
    <property type="match status" value="1"/>
</dbReference>
<evidence type="ECO:0000256" key="1">
    <source>
        <dbReference type="ARBA" id="ARBA00006484"/>
    </source>
</evidence>
<dbReference type="Gene3D" id="3.40.50.720">
    <property type="entry name" value="NAD(P)-binding Rossmann-like Domain"/>
    <property type="match status" value="1"/>
</dbReference>
<dbReference type="SUPFAM" id="SSF51735">
    <property type="entry name" value="NAD(P)-binding Rossmann-fold domains"/>
    <property type="match status" value="1"/>
</dbReference>
<comment type="caution">
    <text evidence="3">The sequence shown here is derived from an EMBL/GenBank/DDBJ whole genome shotgun (WGS) entry which is preliminary data.</text>
</comment>
<dbReference type="PRINTS" id="PR00081">
    <property type="entry name" value="GDHRDH"/>
</dbReference>
<name>A0A2V4AG92_9PSEU</name>
<protein>
    <submittedName>
        <fullName evidence="3">Short-chain dehydrogenase</fullName>
    </submittedName>
</protein>
<dbReference type="InterPro" id="IPR050259">
    <property type="entry name" value="SDR"/>
</dbReference>
<dbReference type="Proteomes" id="UP000249915">
    <property type="component" value="Unassembled WGS sequence"/>
</dbReference>
<proteinExistence type="inferred from homology"/>
<comment type="similarity">
    <text evidence="1">Belongs to the short-chain dehydrogenases/reductases (SDR) family.</text>
</comment>
<dbReference type="Pfam" id="PF13561">
    <property type="entry name" value="adh_short_C2"/>
    <property type="match status" value="1"/>
</dbReference>
<dbReference type="InterPro" id="IPR020904">
    <property type="entry name" value="Sc_DH/Rdtase_CS"/>
</dbReference>
<dbReference type="FunFam" id="3.40.50.720:FF:000084">
    <property type="entry name" value="Short-chain dehydrogenase reductase"/>
    <property type="match status" value="1"/>
</dbReference>
<dbReference type="InterPro" id="IPR002347">
    <property type="entry name" value="SDR_fam"/>
</dbReference>
<dbReference type="GO" id="GO:0016491">
    <property type="term" value="F:oxidoreductase activity"/>
    <property type="evidence" value="ECO:0007669"/>
    <property type="project" value="UniProtKB-KW"/>
</dbReference>
<evidence type="ECO:0000256" key="2">
    <source>
        <dbReference type="ARBA" id="ARBA00023002"/>
    </source>
</evidence>
<dbReference type="RefSeq" id="WP_112284893.1">
    <property type="nucleotide sequence ID" value="NZ_MASW01000007.1"/>
</dbReference>
<evidence type="ECO:0000313" key="4">
    <source>
        <dbReference type="Proteomes" id="UP000249915"/>
    </source>
</evidence>
<reference evidence="3 4" key="1">
    <citation type="submission" date="2016-07" db="EMBL/GenBank/DDBJ databases">
        <title>Draft genome sequence of Prauserella muralis DSM 45305, isolated from a mould-covered wall in an indoor environment.</title>
        <authorList>
            <person name="Ruckert C."/>
            <person name="Albersmeier A."/>
            <person name="Jiang C.-L."/>
            <person name="Jiang Y."/>
            <person name="Kalinowski J."/>
            <person name="Schneider O."/>
            <person name="Winkler A."/>
            <person name="Zotchev S.B."/>
        </authorList>
    </citation>
    <scope>NUCLEOTIDE SEQUENCE [LARGE SCALE GENOMIC DNA]</scope>
    <source>
        <strain evidence="3 4">DSM 45305</strain>
    </source>
</reference>
<dbReference type="OrthoDB" id="7064009at2"/>
<dbReference type="EMBL" id="MASW01000007">
    <property type="protein sequence ID" value="PXY18964.1"/>
    <property type="molecule type" value="Genomic_DNA"/>
</dbReference>
<dbReference type="AlphaFoldDB" id="A0A2V4AG92"/>
<gene>
    <name evidence="3" type="ORF">BAY60_29515</name>
</gene>
<keyword evidence="4" id="KW-1185">Reference proteome</keyword>
<dbReference type="GO" id="GO:0032787">
    <property type="term" value="P:monocarboxylic acid metabolic process"/>
    <property type="evidence" value="ECO:0007669"/>
    <property type="project" value="UniProtKB-ARBA"/>
</dbReference>
<accession>A0A2V4AG92</accession>
<evidence type="ECO:0000313" key="3">
    <source>
        <dbReference type="EMBL" id="PXY18964.1"/>
    </source>
</evidence>
<keyword evidence="2" id="KW-0560">Oxidoreductase</keyword>
<dbReference type="PANTHER" id="PTHR42879">
    <property type="entry name" value="3-OXOACYL-(ACYL-CARRIER-PROTEIN) REDUCTASE"/>
    <property type="match status" value="1"/>
</dbReference>
<dbReference type="PANTHER" id="PTHR42879:SF2">
    <property type="entry name" value="3-OXOACYL-[ACYL-CARRIER-PROTEIN] REDUCTASE FABG"/>
    <property type="match status" value="1"/>
</dbReference>
<dbReference type="PRINTS" id="PR00080">
    <property type="entry name" value="SDRFAMILY"/>
</dbReference>
<dbReference type="InterPro" id="IPR036291">
    <property type="entry name" value="NAD(P)-bd_dom_sf"/>
</dbReference>
<organism evidence="3 4">
    <name type="scientific">Prauserella muralis</name>
    <dbReference type="NCBI Taxonomy" id="588067"/>
    <lineage>
        <taxon>Bacteria</taxon>
        <taxon>Bacillati</taxon>
        <taxon>Actinomycetota</taxon>
        <taxon>Actinomycetes</taxon>
        <taxon>Pseudonocardiales</taxon>
        <taxon>Pseudonocardiaceae</taxon>
        <taxon>Prauserella</taxon>
    </lineage>
</organism>
<sequence>MTMGSGTDDLAGKVAIVTGSQGALGESISAALSRRGATVVGVDIAGDADMVADISSATDNERVVEETVSRYGRLDILALNAGVQHLAPINEFPPGKWTQLTGVMLTGPFLMMAAAWEHLAAAGQGRIVATASTSSFVAEKYKAAYVAAKHGLLGLVKVAALEGAEKGITVNAVAPSWMRTAMVEKQVAERSRLLGKSADDVIADLVAEQAVKRFVEPDEVAETIAFLASPRAAAITGSCVPVDLGALA</sequence>